<reference evidence="3 4" key="1">
    <citation type="submission" date="2020-08" db="EMBL/GenBank/DDBJ databases">
        <title>Genomic Encyclopedia of Type Strains, Phase IV (KMG-V): Genome sequencing to study the core and pangenomes of soil and plant-associated prokaryotes.</title>
        <authorList>
            <person name="Whitman W."/>
        </authorList>
    </citation>
    <scope>NUCLEOTIDE SEQUENCE [LARGE SCALE GENOMIC DNA]</scope>
    <source>
        <strain evidence="3 4">SEMIA 415</strain>
    </source>
</reference>
<sequence>MKYSIIGSGAIGSAIARHFAKANISVSVANTRGPESLNPLADQLGPAIAPSDLTSALQADVVILAVPFDAVKDVLQGGSHWAGRVIVDATNAIDFKTFGPADLGGLPSSAVVAKFAPHASIVKGFNHILARILSRDADDGRGYGRRTLFVSGDHPQANQIVIQLMERLGFAAIDLGRLEEGGLLQQYGGALTSHSFVLQEMKGTGMADWDIVEH</sequence>
<evidence type="ECO:0000256" key="1">
    <source>
        <dbReference type="ARBA" id="ARBA00023002"/>
    </source>
</evidence>
<comment type="caution">
    <text evidence="3">The sequence shown here is derived from an EMBL/GenBank/DDBJ whole genome shotgun (WGS) entry which is preliminary data.</text>
</comment>
<keyword evidence="1" id="KW-0560">Oxidoreductase</keyword>
<dbReference type="PANTHER" id="PTHR14239">
    <property type="entry name" value="DUDULIN-RELATED"/>
    <property type="match status" value="1"/>
</dbReference>
<gene>
    <name evidence="3" type="ORF">GGE16_003568</name>
</gene>
<accession>A0AAE2SYF9</accession>
<dbReference type="GO" id="GO:0016491">
    <property type="term" value="F:oxidoreductase activity"/>
    <property type="evidence" value="ECO:0007669"/>
    <property type="project" value="UniProtKB-KW"/>
</dbReference>
<evidence type="ECO:0000313" key="4">
    <source>
        <dbReference type="Proteomes" id="UP000538507"/>
    </source>
</evidence>
<feature type="domain" description="Pyrroline-5-carboxylate reductase catalytic N-terminal" evidence="2">
    <location>
        <begin position="3"/>
        <end position="91"/>
    </location>
</feature>
<dbReference type="InterPro" id="IPR036291">
    <property type="entry name" value="NAD(P)-bd_dom_sf"/>
</dbReference>
<name>A0AAE2SYF9_RHILE</name>
<dbReference type="EMBL" id="JACIGO010000003">
    <property type="protein sequence ID" value="MBB4291509.1"/>
    <property type="molecule type" value="Genomic_DNA"/>
</dbReference>
<proteinExistence type="predicted"/>
<protein>
    <recommendedName>
        <fullName evidence="2">Pyrroline-5-carboxylate reductase catalytic N-terminal domain-containing protein</fullName>
    </recommendedName>
</protein>
<dbReference type="InterPro" id="IPR028939">
    <property type="entry name" value="P5C_Rdtase_cat_N"/>
</dbReference>
<dbReference type="Gene3D" id="3.40.50.720">
    <property type="entry name" value="NAD(P)-binding Rossmann-like Domain"/>
    <property type="match status" value="1"/>
</dbReference>
<dbReference type="InterPro" id="IPR051267">
    <property type="entry name" value="STEAP_metalloreductase"/>
</dbReference>
<dbReference type="SUPFAM" id="SSF51735">
    <property type="entry name" value="NAD(P)-binding Rossmann-fold domains"/>
    <property type="match status" value="1"/>
</dbReference>
<dbReference type="AlphaFoldDB" id="A0AAE2SYF9"/>
<dbReference type="PANTHER" id="PTHR14239:SF10">
    <property type="entry name" value="REDUCTASE"/>
    <property type="match status" value="1"/>
</dbReference>
<dbReference type="Pfam" id="PF03807">
    <property type="entry name" value="F420_oxidored"/>
    <property type="match status" value="1"/>
</dbReference>
<dbReference type="Proteomes" id="UP000538507">
    <property type="component" value="Unassembled WGS sequence"/>
</dbReference>
<evidence type="ECO:0000313" key="3">
    <source>
        <dbReference type="EMBL" id="MBB4291509.1"/>
    </source>
</evidence>
<dbReference type="RefSeq" id="WP_183608315.1">
    <property type="nucleotide sequence ID" value="NZ_JACHAZ010000001.1"/>
</dbReference>
<organism evidence="3 4">
    <name type="scientific">Rhizobium leguminosarum</name>
    <dbReference type="NCBI Taxonomy" id="384"/>
    <lineage>
        <taxon>Bacteria</taxon>
        <taxon>Pseudomonadati</taxon>
        <taxon>Pseudomonadota</taxon>
        <taxon>Alphaproteobacteria</taxon>
        <taxon>Hyphomicrobiales</taxon>
        <taxon>Rhizobiaceae</taxon>
        <taxon>Rhizobium/Agrobacterium group</taxon>
        <taxon>Rhizobium</taxon>
    </lineage>
</organism>
<evidence type="ECO:0000259" key="2">
    <source>
        <dbReference type="Pfam" id="PF03807"/>
    </source>
</evidence>